<dbReference type="STRING" id="430453.SAMN04487962_11610"/>
<protein>
    <recommendedName>
        <fullName evidence="1">KANL3/Tex30 alpha/beta hydrolase-like domain-containing protein</fullName>
    </recommendedName>
</protein>
<name>A0A1I0G6M7_9GAMM</name>
<dbReference type="InterPro" id="IPR029058">
    <property type="entry name" value="AB_hydrolase_fold"/>
</dbReference>
<dbReference type="AlphaFoldDB" id="A0A1I0G6M7"/>
<accession>A0A1I0G6M7</accession>
<evidence type="ECO:0000313" key="3">
    <source>
        <dbReference type="Proteomes" id="UP000198762"/>
    </source>
</evidence>
<dbReference type="RefSeq" id="WP_091853500.1">
    <property type="nucleotide sequence ID" value="NZ_JBLWUJ010000029.1"/>
</dbReference>
<sequence>MQDLIYEPAIADPGYAPGLILAHGAGAGSDSPFMSRLARSLAESGIHVWRFEFPYMLKRRADGRKRPPDRQPVLLSHFAGVVGHCHSLMSPGQTLVIGGKSMGGRMASLLAASRECAYIKGVACFGYPFHPPGKPDRWRTDHFMEIPCPLAIFQGTRDPFGKPEELAARPGLPARVSVHWLEGGNHDLRPLKKQGLDENALIDEAAARAAAFIGSLE</sequence>
<keyword evidence="3" id="KW-1185">Reference proteome</keyword>
<dbReference type="Gene3D" id="3.40.50.1820">
    <property type="entry name" value="alpha/beta hydrolase"/>
    <property type="match status" value="1"/>
</dbReference>
<dbReference type="EMBL" id="FOHZ01000016">
    <property type="protein sequence ID" value="SET66515.1"/>
    <property type="molecule type" value="Genomic_DNA"/>
</dbReference>
<dbReference type="PANTHER" id="PTHR13136:SF11">
    <property type="entry name" value="TESTIS-EXPRESSED PROTEIN 30"/>
    <property type="match status" value="1"/>
</dbReference>
<dbReference type="SUPFAM" id="SSF53474">
    <property type="entry name" value="alpha/beta-Hydrolases"/>
    <property type="match status" value="1"/>
</dbReference>
<gene>
    <name evidence="2" type="ORF">SAMN04487962_11610</name>
</gene>
<proteinExistence type="predicted"/>
<feature type="domain" description="KANL3/Tex30 alpha/beta hydrolase-like" evidence="1">
    <location>
        <begin position="19"/>
        <end position="213"/>
    </location>
</feature>
<reference evidence="3" key="1">
    <citation type="submission" date="2016-10" db="EMBL/GenBank/DDBJ databases">
        <authorList>
            <person name="Varghese N."/>
            <person name="Submissions S."/>
        </authorList>
    </citation>
    <scope>NUCLEOTIDE SEQUENCE [LARGE SCALE GENOMIC DNA]</scope>
    <source>
        <strain evidence="3">CGMCC 1.6489</strain>
    </source>
</reference>
<evidence type="ECO:0000259" key="1">
    <source>
        <dbReference type="Pfam" id="PF20408"/>
    </source>
</evidence>
<dbReference type="Pfam" id="PF20408">
    <property type="entry name" value="Abhydrolase_11"/>
    <property type="match status" value="1"/>
</dbReference>
<dbReference type="PANTHER" id="PTHR13136">
    <property type="entry name" value="TESTIS DEVELOPMENT PROTEIN PRTD"/>
    <property type="match status" value="1"/>
</dbReference>
<dbReference type="InterPro" id="IPR046879">
    <property type="entry name" value="KANL3/Tex30_Abhydrolase"/>
</dbReference>
<organism evidence="2 3">
    <name type="scientific">Marinobacter segnicrescens</name>
    <dbReference type="NCBI Taxonomy" id="430453"/>
    <lineage>
        <taxon>Bacteria</taxon>
        <taxon>Pseudomonadati</taxon>
        <taxon>Pseudomonadota</taxon>
        <taxon>Gammaproteobacteria</taxon>
        <taxon>Pseudomonadales</taxon>
        <taxon>Marinobacteraceae</taxon>
        <taxon>Marinobacter</taxon>
    </lineage>
</organism>
<evidence type="ECO:0000313" key="2">
    <source>
        <dbReference type="EMBL" id="SET66515.1"/>
    </source>
</evidence>
<dbReference type="OrthoDB" id="652634at2"/>
<dbReference type="InterPro" id="IPR026555">
    <property type="entry name" value="NSL3/Tex30"/>
</dbReference>
<dbReference type="Proteomes" id="UP000198762">
    <property type="component" value="Unassembled WGS sequence"/>
</dbReference>